<evidence type="ECO:0000313" key="2">
    <source>
        <dbReference type="EMBL" id="CAL5140577.1"/>
    </source>
</evidence>
<feature type="compositionally biased region" description="Basic and acidic residues" evidence="1">
    <location>
        <begin position="663"/>
        <end position="672"/>
    </location>
</feature>
<proteinExistence type="predicted"/>
<protein>
    <submittedName>
        <fullName evidence="2">Uncharacterized protein</fullName>
    </submittedName>
</protein>
<comment type="caution">
    <text evidence="2">The sequence shown here is derived from an EMBL/GenBank/DDBJ whole genome shotgun (WGS) entry which is preliminary data.</text>
</comment>
<reference evidence="2" key="1">
    <citation type="submission" date="2024-06" db="EMBL/GenBank/DDBJ databases">
        <authorList>
            <person name="Liu X."/>
            <person name="Lenzi L."/>
            <person name="Haldenby T S."/>
            <person name="Uol C."/>
        </authorList>
    </citation>
    <scope>NUCLEOTIDE SEQUENCE</scope>
</reference>
<name>A0AAV2TUV3_CALDB</name>
<gene>
    <name evidence="2" type="ORF">CDAUBV1_LOCUS15884</name>
</gene>
<accession>A0AAV2TUV3</accession>
<dbReference type="Proteomes" id="UP001497525">
    <property type="component" value="Unassembled WGS sequence"/>
</dbReference>
<feature type="region of interest" description="Disordered" evidence="1">
    <location>
        <begin position="656"/>
        <end position="681"/>
    </location>
</feature>
<evidence type="ECO:0000313" key="3">
    <source>
        <dbReference type="Proteomes" id="UP001497525"/>
    </source>
</evidence>
<sequence length="1147" mass="128273">MGTWSFERAFLVFCTAHSSEIKLATSDVANGHVRNSLPEDVFDPHEKVDYLFQISNLFAVARLDSRTVRCGAIEAEKSWIYRFMSENRLTDAFFQNDCLASTNISYVETLAELLASFQDYLLSVDDFGATDASSLSDLILLSWWNEGFKTPKNYCTLAAYLSDAFVSSLVKINTLLLVKLTNYPEHANVFVTNLLRIYGTLVQDQWQSIKKERVQGPNKLCEDPISKTVGIHANTSLLRLAAIYRATCLSLASCEHDLAINTRRSGELCSIFVDLFDGVLTSGMVGSLRQRTGLPLPPECTPASVISRLSTVSDYVRICACHYLALSSVNSPFRELPCKLSPQLASRLLHAVCPKHLGNLLCMTPSTAPIAPHVAPEDEEPSFGPHVELISWSIEHDLHVREYADWFVSFSDLKDVNFANSVLCRLVKYATRLAEDGSFCLALIQRMDRVRQAALPDQNYAKLFRHILMNMSSASKLKLLCDLHSTSNASGAAPLSKNGSHLEARFRLLFNRLVALGDKRDQPGSSATDRDELEQTSSNFNTDFILDCELLLLTRPVMFLTELIRLPVTRRCSASQPAVHQLLAHLSYCLGARIGGSRQTDQSSGHMDERDPPTLLETVILNDLIPRKNRRMDPLLTFKDPDETDEELYRVDMEFPFQSDTQTEDKPQDNGEGKSPGLNLSGNPMISSVSHLLGLAPLQLPSLLDRLMRHIRIDADHPELDGEAPSRFVKNFIIALLLFVNKLPSCSQTLDPVLDDILLKLVELFKTLFLTPSATRLIENSAEADRLLLCVIYKLGNLPISFDNHASPSQDRGDWWKQFRQIGAQLSEQPSNLWIIRLWVLWFTHFSALCQKMNVAPEERSSSVLKVSIKVDQLVSTKIIEDRLGIACGLVSSLEKDDEASKPEEKAIDSPGAMISPRSVHFIYSLASFSDESRDVIIQAIREKVSTNPLSWSLDQVSPGCLLLSLLLLLRSVSRANQPCRWTRVIRLMCHLVDAGIMTLPVPSMTGTCGYFTLMDWSSTRGSLDLFSLFSDLLYLWSTTVSDVITDEIESLGFQLRLICNTLRASTRTLSMCESSLSSDEKSCSVQHMRLVHAIRLQANRSMSLLRKRLKSNVVSQICRSVESATNDVVRLQSSLSYAASSQCFRE</sequence>
<dbReference type="EMBL" id="CAXLJL010000745">
    <property type="protein sequence ID" value="CAL5140577.1"/>
    <property type="molecule type" value="Genomic_DNA"/>
</dbReference>
<organism evidence="2 3">
    <name type="scientific">Calicophoron daubneyi</name>
    <name type="common">Rumen fluke</name>
    <name type="synonym">Paramphistomum daubneyi</name>
    <dbReference type="NCBI Taxonomy" id="300641"/>
    <lineage>
        <taxon>Eukaryota</taxon>
        <taxon>Metazoa</taxon>
        <taxon>Spiralia</taxon>
        <taxon>Lophotrochozoa</taxon>
        <taxon>Platyhelminthes</taxon>
        <taxon>Trematoda</taxon>
        <taxon>Digenea</taxon>
        <taxon>Plagiorchiida</taxon>
        <taxon>Pronocephalata</taxon>
        <taxon>Paramphistomoidea</taxon>
        <taxon>Paramphistomidae</taxon>
        <taxon>Calicophoron</taxon>
    </lineage>
</organism>
<evidence type="ECO:0000256" key="1">
    <source>
        <dbReference type="SAM" id="MobiDB-lite"/>
    </source>
</evidence>
<dbReference type="AlphaFoldDB" id="A0AAV2TUV3"/>